<dbReference type="GO" id="GO:0004984">
    <property type="term" value="F:olfactory receptor activity"/>
    <property type="evidence" value="ECO:0007669"/>
    <property type="project" value="InterPro"/>
</dbReference>
<evidence type="ECO:0000256" key="1">
    <source>
        <dbReference type="ARBA" id="ARBA00004141"/>
    </source>
</evidence>
<keyword evidence="6 8" id="KW-0472">Membrane</keyword>
<dbReference type="Pfam" id="PF13853">
    <property type="entry name" value="7tm_4"/>
    <property type="match status" value="1"/>
</dbReference>
<dbReference type="Ensembl" id="ENSCCRT00015047167.1">
    <property type="protein sequence ID" value="ENSCCRP00015045635.1"/>
    <property type="gene ID" value="ENSCCRG00015018933.1"/>
</dbReference>
<comment type="subcellular location">
    <subcellularLocation>
        <location evidence="1">Membrane</location>
        <topology evidence="1">Multi-pass membrane protein</topology>
    </subcellularLocation>
</comment>
<feature type="transmembrane region" description="Helical" evidence="8">
    <location>
        <begin position="144"/>
        <end position="166"/>
    </location>
</feature>
<feature type="transmembrane region" description="Helical" evidence="8">
    <location>
        <begin position="24"/>
        <end position="54"/>
    </location>
</feature>
<dbReference type="InterPro" id="IPR000725">
    <property type="entry name" value="Olfact_rcpt"/>
</dbReference>
<dbReference type="GO" id="GO:0004930">
    <property type="term" value="F:G protein-coupled receptor activity"/>
    <property type="evidence" value="ECO:0007669"/>
    <property type="project" value="InterPro"/>
</dbReference>
<proteinExistence type="predicted"/>
<evidence type="ECO:0000313" key="10">
    <source>
        <dbReference type="Ensembl" id="ENSCCRP00015045635.1"/>
    </source>
</evidence>
<keyword evidence="3 8" id="KW-0812">Transmembrane</keyword>
<dbReference type="Gene3D" id="1.20.1070.10">
    <property type="entry name" value="Rhodopsin 7-helix transmembrane proteins"/>
    <property type="match status" value="1"/>
</dbReference>
<feature type="domain" description="G-protein coupled receptors family 1 profile" evidence="9">
    <location>
        <begin position="44"/>
        <end position="288"/>
    </location>
</feature>
<keyword evidence="4" id="KW-0552">Olfaction</keyword>
<dbReference type="PANTHER" id="PTHR26450">
    <property type="entry name" value="OLFACTORY RECEPTOR 56B1-RELATED"/>
    <property type="match status" value="1"/>
</dbReference>
<organism evidence="10 11">
    <name type="scientific">Cyprinus carpio</name>
    <name type="common">Common carp</name>
    <dbReference type="NCBI Taxonomy" id="7962"/>
    <lineage>
        <taxon>Eukaryota</taxon>
        <taxon>Metazoa</taxon>
        <taxon>Chordata</taxon>
        <taxon>Craniata</taxon>
        <taxon>Vertebrata</taxon>
        <taxon>Euteleostomi</taxon>
        <taxon>Actinopterygii</taxon>
        <taxon>Neopterygii</taxon>
        <taxon>Teleostei</taxon>
        <taxon>Ostariophysi</taxon>
        <taxon>Cypriniformes</taxon>
        <taxon>Cyprinidae</taxon>
        <taxon>Cyprininae</taxon>
        <taxon>Cyprinus</taxon>
    </lineage>
</organism>
<evidence type="ECO:0000256" key="6">
    <source>
        <dbReference type="ARBA" id="ARBA00023136"/>
    </source>
</evidence>
<dbReference type="PRINTS" id="PR00237">
    <property type="entry name" value="GPCRRHODOPSN"/>
</dbReference>
<feature type="transmembrane region" description="Helical" evidence="8">
    <location>
        <begin position="101"/>
        <end position="123"/>
    </location>
</feature>
<dbReference type="GO" id="GO:0005886">
    <property type="term" value="C:plasma membrane"/>
    <property type="evidence" value="ECO:0007669"/>
    <property type="project" value="TreeGrafter"/>
</dbReference>
<evidence type="ECO:0000256" key="2">
    <source>
        <dbReference type="ARBA" id="ARBA00022606"/>
    </source>
</evidence>
<keyword evidence="2" id="KW-0716">Sensory transduction</keyword>
<sequence length="288" mass="33370">MHIGQLHKPIILGYSNFKSHRSSYFFNVIIISQYCYLYVVTVLGNSFIMCIIYLARRLHTAKYIAVFHLAFSDLCGSSALIPKLIDIFLFEHQDISYDACLANMFFVFHFMNMQSLTLLVLAYDRLVAICFPLQYHVIVTKPAMFLIIGVMWIFSVTFIASMVILITRLSICGSNVVNSYFFLLKIAQGADRIKAMKTCTSHFMLVAIFYVPLLVLLFDWGKQKLILVCRSKSKCCAGRWVEPKCYLLWTIFCFANRLMWQPYYTMHIFEYIILMAVKTLNCVVTVIN</sequence>
<feature type="transmembrane region" description="Helical" evidence="8">
    <location>
        <begin position="202"/>
        <end position="220"/>
    </location>
</feature>
<dbReference type="Proteomes" id="UP000694700">
    <property type="component" value="Unplaced"/>
</dbReference>
<evidence type="ECO:0000256" key="7">
    <source>
        <dbReference type="ARBA" id="ARBA00023224"/>
    </source>
</evidence>
<evidence type="ECO:0000259" key="9">
    <source>
        <dbReference type="PROSITE" id="PS50262"/>
    </source>
</evidence>
<evidence type="ECO:0000256" key="3">
    <source>
        <dbReference type="ARBA" id="ARBA00022692"/>
    </source>
</evidence>
<evidence type="ECO:0000256" key="5">
    <source>
        <dbReference type="ARBA" id="ARBA00022989"/>
    </source>
</evidence>
<dbReference type="SUPFAM" id="SSF81321">
    <property type="entry name" value="Family A G protein-coupled receptor-like"/>
    <property type="match status" value="1"/>
</dbReference>
<dbReference type="PANTHER" id="PTHR26450:SF87">
    <property type="entry name" value="OLFACTORY RECEPTOR 51F2"/>
    <property type="match status" value="1"/>
</dbReference>
<evidence type="ECO:0000256" key="4">
    <source>
        <dbReference type="ARBA" id="ARBA00022725"/>
    </source>
</evidence>
<feature type="transmembrane region" description="Helical" evidence="8">
    <location>
        <begin position="266"/>
        <end position="287"/>
    </location>
</feature>
<reference evidence="10" key="1">
    <citation type="submission" date="2025-08" db="UniProtKB">
        <authorList>
            <consortium name="Ensembl"/>
        </authorList>
    </citation>
    <scope>IDENTIFICATION</scope>
</reference>
<protein>
    <recommendedName>
        <fullName evidence="9">G-protein coupled receptors family 1 profile domain-containing protein</fullName>
    </recommendedName>
</protein>
<dbReference type="InterPro" id="IPR000276">
    <property type="entry name" value="GPCR_Rhodpsn"/>
</dbReference>
<evidence type="ECO:0000313" key="11">
    <source>
        <dbReference type="Proteomes" id="UP000694700"/>
    </source>
</evidence>
<dbReference type="InterPro" id="IPR017452">
    <property type="entry name" value="GPCR_Rhodpsn_7TM"/>
</dbReference>
<keyword evidence="7" id="KW-0807">Transducer</keyword>
<name>A0A8C1Z168_CYPCA</name>
<accession>A0A8C1Z168</accession>
<dbReference type="PROSITE" id="PS50262">
    <property type="entry name" value="G_PROTEIN_RECEP_F1_2"/>
    <property type="match status" value="1"/>
</dbReference>
<keyword evidence="5 8" id="KW-1133">Transmembrane helix</keyword>
<evidence type="ECO:0000256" key="8">
    <source>
        <dbReference type="SAM" id="Phobius"/>
    </source>
</evidence>
<dbReference type="InterPro" id="IPR050402">
    <property type="entry name" value="OR51/52/56-like"/>
</dbReference>
<dbReference type="AlphaFoldDB" id="A0A8C1Z168"/>